<reference evidence="3 4" key="1">
    <citation type="submission" date="2024-09" db="EMBL/GenBank/DDBJ databases">
        <authorList>
            <person name="Sun Q."/>
            <person name="Mori K."/>
        </authorList>
    </citation>
    <scope>NUCLEOTIDE SEQUENCE [LARGE SCALE GENOMIC DNA]</scope>
    <source>
        <strain evidence="3 4">CGMCC 1.15906</strain>
    </source>
</reference>
<name>A0ABV6QQL6_9ACTN</name>
<accession>A0ABV6QQL6</accession>
<proteinExistence type="predicted"/>
<dbReference type="Gene3D" id="3.20.20.100">
    <property type="entry name" value="NADP-dependent oxidoreductase domain"/>
    <property type="match status" value="1"/>
</dbReference>
<evidence type="ECO:0000259" key="2">
    <source>
        <dbReference type="Pfam" id="PF00248"/>
    </source>
</evidence>
<dbReference type="InterPro" id="IPR036812">
    <property type="entry name" value="NAD(P)_OxRdtase_dom_sf"/>
</dbReference>
<dbReference type="Pfam" id="PF00248">
    <property type="entry name" value="Aldo_ket_red"/>
    <property type="match status" value="1"/>
</dbReference>
<evidence type="ECO:0000256" key="1">
    <source>
        <dbReference type="SAM" id="MobiDB-lite"/>
    </source>
</evidence>
<dbReference type="EMBL" id="JBHLTC010000029">
    <property type="protein sequence ID" value="MFC0626903.1"/>
    <property type="molecule type" value="Genomic_DNA"/>
</dbReference>
<dbReference type="InterPro" id="IPR023210">
    <property type="entry name" value="NADP_OxRdtase_dom"/>
</dbReference>
<protein>
    <submittedName>
        <fullName evidence="3">Aldo/keto reductase</fullName>
    </submittedName>
</protein>
<comment type="caution">
    <text evidence="3">The sequence shown here is derived from an EMBL/GenBank/DDBJ whole genome shotgun (WGS) entry which is preliminary data.</text>
</comment>
<gene>
    <name evidence="3" type="ORF">ACFFGN_22675</name>
</gene>
<evidence type="ECO:0000313" key="4">
    <source>
        <dbReference type="Proteomes" id="UP001589890"/>
    </source>
</evidence>
<feature type="domain" description="NADP-dependent oxidoreductase" evidence="2">
    <location>
        <begin position="22"/>
        <end position="88"/>
    </location>
</feature>
<dbReference type="RefSeq" id="WP_380051002.1">
    <property type="nucleotide sequence ID" value="NZ_JBHLTC010000029.1"/>
</dbReference>
<keyword evidence="4" id="KW-1185">Reference proteome</keyword>
<evidence type="ECO:0000313" key="3">
    <source>
        <dbReference type="EMBL" id="MFC0626903.1"/>
    </source>
</evidence>
<feature type="compositionally biased region" description="Low complexity" evidence="1">
    <location>
        <begin position="1"/>
        <end position="14"/>
    </location>
</feature>
<sequence length="89" mass="9499">MAPRGRPPAGTTRPFPEVYDHPGTTARLKVLGEVAKELGMTPGQVVLAWLLPSIKAIIGASSRAQLDEALTAGKLELTDDQRTRLDAAH</sequence>
<feature type="region of interest" description="Disordered" evidence="1">
    <location>
        <begin position="1"/>
        <end position="21"/>
    </location>
</feature>
<dbReference type="Proteomes" id="UP001589890">
    <property type="component" value="Unassembled WGS sequence"/>
</dbReference>
<organism evidence="3 4">
    <name type="scientific">Kribbella deserti</name>
    <dbReference type="NCBI Taxonomy" id="1926257"/>
    <lineage>
        <taxon>Bacteria</taxon>
        <taxon>Bacillati</taxon>
        <taxon>Actinomycetota</taxon>
        <taxon>Actinomycetes</taxon>
        <taxon>Propionibacteriales</taxon>
        <taxon>Kribbellaceae</taxon>
        <taxon>Kribbella</taxon>
    </lineage>
</organism>
<dbReference type="SUPFAM" id="SSF51430">
    <property type="entry name" value="NAD(P)-linked oxidoreductase"/>
    <property type="match status" value="1"/>
</dbReference>